<gene>
    <name evidence="2" type="ORF">ACFQ2X_14690</name>
</gene>
<dbReference type="PROSITE" id="PS50995">
    <property type="entry name" value="HTH_MARR_2"/>
    <property type="match status" value="1"/>
</dbReference>
<dbReference type="RefSeq" id="WP_230438966.1">
    <property type="nucleotide sequence ID" value="NZ_CP087715.1"/>
</dbReference>
<dbReference type="InterPro" id="IPR036388">
    <property type="entry name" value="WH-like_DNA-bd_sf"/>
</dbReference>
<dbReference type="PANTHER" id="PTHR33164">
    <property type="entry name" value="TRANSCRIPTIONAL REGULATOR, MARR FAMILY"/>
    <property type="match status" value="1"/>
</dbReference>
<proteinExistence type="predicted"/>
<evidence type="ECO:0000313" key="3">
    <source>
        <dbReference type="Proteomes" id="UP001597264"/>
    </source>
</evidence>
<dbReference type="PANTHER" id="PTHR33164:SF105">
    <property type="entry name" value="TRANSCRIPTIONAL REPRESSOR PROTEIN-RELATED"/>
    <property type="match status" value="1"/>
</dbReference>
<reference evidence="3" key="1">
    <citation type="journal article" date="2019" name="Int. J. Syst. Evol. Microbiol.">
        <title>The Global Catalogue of Microorganisms (GCM) 10K type strain sequencing project: providing services to taxonomists for standard genome sequencing and annotation.</title>
        <authorList>
            <consortium name="The Broad Institute Genomics Platform"/>
            <consortium name="The Broad Institute Genome Sequencing Center for Infectious Disease"/>
            <person name="Wu L."/>
            <person name="Ma J."/>
        </authorList>
    </citation>
    <scope>NUCLEOTIDE SEQUENCE [LARGE SCALE GENOMIC DNA]</scope>
    <source>
        <strain evidence="3">CCUG 54356</strain>
    </source>
</reference>
<protein>
    <submittedName>
        <fullName evidence="2">MarR family winged helix-turn-helix transcriptional regulator</fullName>
    </submittedName>
</protein>
<dbReference type="InterPro" id="IPR036390">
    <property type="entry name" value="WH_DNA-bd_sf"/>
</dbReference>
<dbReference type="Pfam" id="PF01047">
    <property type="entry name" value="MarR"/>
    <property type="match status" value="1"/>
</dbReference>
<dbReference type="EMBL" id="JBHTLR010000019">
    <property type="protein sequence ID" value="MFD1217852.1"/>
    <property type="molecule type" value="Genomic_DNA"/>
</dbReference>
<dbReference type="Gene3D" id="1.10.10.10">
    <property type="entry name" value="Winged helix-like DNA-binding domain superfamily/Winged helix DNA-binding domain"/>
    <property type="match status" value="1"/>
</dbReference>
<evidence type="ECO:0000259" key="1">
    <source>
        <dbReference type="PROSITE" id="PS50995"/>
    </source>
</evidence>
<feature type="domain" description="HTH marR-type" evidence="1">
    <location>
        <begin position="15"/>
        <end position="146"/>
    </location>
</feature>
<comment type="caution">
    <text evidence="2">The sequence shown here is derived from an EMBL/GenBank/DDBJ whole genome shotgun (WGS) entry which is preliminary data.</text>
</comment>
<dbReference type="SMART" id="SM00347">
    <property type="entry name" value="HTH_MARR"/>
    <property type="match status" value="1"/>
</dbReference>
<dbReference type="SUPFAM" id="SSF46785">
    <property type="entry name" value="Winged helix' DNA-binding domain"/>
    <property type="match status" value="1"/>
</dbReference>
<dbReference type="InterPro" id="IPR000835">
    <property type="entry name" value="HTH_MarR-typ"/>
</dbReference>
<organism evidence="2 3">
    <name type="scientific">Microbulbifer celer</name>
    <dbReference type="NCBI Taxonomy" id="435905"/>
    <lineage>
        <taxon>Bacteria</taxon>
        <taxon>Pseudomonadati</taxon>
        <taxon>Pseudomonadota</taxon>
        <taxon>Gammaproteobacteria</taxon>
        <taxon>Cellvibrionales</taxon>
        <taxon>Microbulbiferaceae</taxon>
        <taxon>Microbulbifer</taxon>
    </lineage>
</organism>
<dbReference type="Proteomes" id="UP001597264">
    <property type="component" value="Unassembled WGS sequence"/>
</dbReference>
<dbReference type="InterPro" id="IPR039422">
    <property type="entry name" value="MarR/SlyA-like"/>
</dbReference>
<name>A0ABW3UB18_9GAMM</name>
<sequence length="152" mass="17070">MQADNLERVVKPQVEPCLALHLRKANRVLTQLYDHDMAEHGIKITQFAILRAIHFLGETTNRGLQDVLVLDQTTLSRNLKPLLRDGYLETLPGADRREKRLQLSSSGRRLYQQACKSWARTQGALKSLLGNELTDQLLAVGEAVVALKESAE</sequence>
<evidence type="ECO:0000313" key="2">
    <source>
        <dbReference type="EMBL" id="MFD1217852.1"/>
    </source>
</evidence>
<accession>A0ABW3UB18</accession>
<keyword evidence="3" id="KW-1185">Reference proteome</keyword>